<keyword evidence="1" id="KW-0812">Transmembrane</keyword>
<dbReference type="Pfam" id="PF02517">
    <property type="entry name" value="Rce1-like"/>
    <property type="match status" value="1"/>
</dbReference>
<name>B6FXN8_PEPHT</name>
<dbReference type="RefSeq" id="WP_006439568.1">
    <property type="nucleotide sequence ID" value="NZ_DS995355.1"/>
</dbReference>
<dbReference type="GO" id="GO:0080120">
    <property type="term" value="P:CAAX-box protein maturation"/>
    <property type="evidence" value="ECO:0007669"/>
    <property type="project" value="UniProtKB-ARBA"/>
</dbReference>
<proteinExistence type="predicted"/>
<reference evidence="3 4" key="1">
    <citation type="submission" date="2008-09" db="EMBL/GenBank/DDBJ databases">
        <authorList>
            <person name="Fulton L."/>
            <person name="Clifton S."/>
            <person name="Fulton B."/>
            <person name="Xu J."/>
            <person name="Minx P."/>
            <person name="Pepin K.H."/>
            <person name="Johnson M."/>
            <person name="Thiruvilangam P."/>
            <person name="Bhonagiri V."/>
            <person name="Nash W.E."/>
            <person name="Mardis E.R."/>
            <person name="Wilson R.K."/>
        </authorList>
    </citation>
    <scope>NUCLEOTIDE SEQUENCE [LARGE SCALE GENOMIC DNA]</scope>
    <source>
        <strain evidence="3 4">DSM 13275</strain>
    </source>
</reference>
<dbReference type="GO" id="GO:0006508">
    <property type="term" value="P:proteolysis"/>
    <property type="evidence" value="ECO:0007669"/>
    <property type="project" value="UniProtKB-KW"/>
</dbReference>
<keyword evidence="1" id="KW-0472">Membrane</keyword>
<comment type="caution">
    <text evidence="3">The sequence shown here is derived from an EMBL/GenBank/DDBJ whole genome shotgun (WGS) entry which is preliminary data.</text>
</comment>
<feature type="domain" description="CAAX prenyl protease 2/Lysostaphin resistance protein A-like" evidence="2">
    <location>
        <begin position="25"/>
        <end position="129"/>
    </location>
</feature>
<evidence type="ECO:0000256" key="1">
    <source>
        <dbReference type="SAM" id="Phobius"/>
    </source>
</evidence>
<dbReference type="Proteomes" id="UP000003178">
    <property type="component" value="Unassembled WGS sequence"/>
</dbReference>
<feature type="transmembrane region" description="Helical" evidence="1">
    <location>
        <begin position="150"/>
        <end position="169"/>
    </location>
</feature>
<dbReference type="PANTHER" id="PTHR35797:SF1">
    <property type="entry name" value="PROTEASE"/>
    <property type="match status" value="1"/>
</dbReference>
<keyword evidence="3" id="KW-0378">Hydrolase</keyword>
<accession>B6FXN8</accession>
<organism evidence="3 4">
    <name type="scientific">Peptacetobacter hiranonis (strain DSM 13275 / JCM 10541 / KCTC 15199 / TO-931)</name>
    <name type="common">Clostridium hiranonis</name>
    <dbReference type="NCBI Taxonomy" id="500633"/>
    <lineage>
        <taxon>Bacteria</taxon>
        <taxon>Bacillati</taxon>
        <taxon>Bacillota</taxon>
        <taxon>Clostridia</taxon>
        <taxon>Peptostreptococcales</taxon>
        <taxon>Peptostreptococcaceae</taxon>
        <taxon>Peptacetobacter</taxon>
    </lineage>
</organism>
<feature type="transmembrane region" description="Helical" evidence="1">
    <location>
        <begin position="121"/>
        <end position="144"/>
    </location>
</feature>
<evidence type="ECO:0000313" key="4">
    <source>
        <dbReference type="Proteomes" id="UP000003178"/>
    </source>
</evidence>
<dbReference type="PANTHER" id="PTHR35797">
    <property type="entry name" value="PROTEASE-RELATED"/>
    <property type="match status" value="1"/>
</dbReference>
<dbReference type="InterPro" id="IPR003675">
    <property type="entry name" value="Rce1/LyrA-like_dom"/>
</dbReference>
<dbReference type="HOGENOM" id="CLU_1508083_0_0_9"/>
<evidence type="ECO:0000313" key="3">
    <source>
        <dbReference type="EMBL" id="EEA85739.1"/>
    </source>
</evidence>
<reference evidence="3 4" key="2">
    <citation type="submission" date="2008-10" db="EMBL/GenBank/DDBJ databases">
        <title>Draft genome sequence of Clostridium hiranonis (DSM 13275).</title>
        <authorList>
            <person name="Sudarsanam P."/>
            <person name="Ley R."/>
            <person name="Guruge J."/>
            <person name="Turnbaugh P.J."/>
            <person name="Mahowald M."/>
            <person name="Liep D."/>
            <person name="Gordon J."/>
        </authorList>
    </citation>
    <scope>NUCLEOTIDE SEQUENCE [LARGE SCALE GENOMIC DNA]</scope>
    <source>
        <strain evidence="3 4">DSM 13275</strain>
    </source>
</reference>
<sequence>MVTVYNLQYTSMFEYLKSVTYEVSNLAIIFPIYGIIQSFCEEFAWRGYLLPRMCKIMKPDKAAVLNGFLWGVWQLPIIMILYMKVAENPLNGAVMLLIMSTSVGVIQSYLLYKTESLWCPVLFNLSLNIINIYNPASIFVNVAAGNSISHVLPGVVGMAGLVIAGMLCYRESKRVYVN</sequence>
<keyword evidence="4" id="KW-1185">Reference proteome</keyword>
<dbReference type="EMBL" id="ABWP01000024">
    <property type="protein sequence ID" value="EEA85739.1"/>
    <property type="molecule type" value="Genomic_DNA"/>
</dbReference>
<keyword evidence="1" id="KW-1133">Transmembrane helix</keyword>
<dbReference type="InterPro" id="IPR042150">
    <property type="entry name" value="MmRce1-like"/>
</dbReference>
<feature type="transmembrane region" description="Helical" evidence="1">
    <location>
        <begin position="94"/>
        <end position="112"/>
    </location>
</feature>
<feature type="transmembrane region" description="Helical" evidence="1">
    <location>
        <begin position="62"/>
        <end position="82"/>
    </location>
</feature>
<evidence type="ECO:0000259" key="2">
    <source>
        <dbReference type="Pfam" id="PF02517"/>
    </source>
</evidence>
<keyword evidence="3" id="KW-0645">Protease</keyword>
<protein>
    <submittedName>
        <fullName evidence="3">CAAX amino terminal protease family protein</fullName>
    </submittedName>
</protein>
<dbReference type="eggNOG" id="COG1266">
    <property type="taxonomic scope" value="Bacteria"/>
</dbReference>
<dbReference type="AlphaFoldDB" id="B6FXN8"/>
<gene>
    <name evidence="3" type="ORF">CLOHIR_00638</name>
</gene>
<dbReference type="GO" id="GO:0004175">
    <property type="term" value="F:endopeptidase activity"/>
    <property type="evidence" value="ECO:0007669"/>
    <property type="project" value="UniProtKB-ARBA"/>
</dbReference>
<dbReference type="STRING" id="500633.CLOHIR_00638"/>